<proteinExistence type="predicted"/>
<protein>
    <submittedName>
        <fullName evidence="1">Uncharacterized protein</fullName>
    </submittedName>
</protein>
<evidence type="ECO:0000313" key="2">
    <source>
        <dbReference type="Proteomes" id="UP000268014"/>
    </source>
</evidence>
<name>A0A3P7WIA8_HAEPC</name>
<sequence length="156" mass="17070">MYNHGKGRSPMSTALGASRVETLYGADSEVMAEAIYKVDLPLVSLKNTQSETLTRPLLAKKRSRERAVHGDLGKVLFKEERKAAAERWPCKQGEELRVYSIKGQKTALPVVAGCGQSVFSKGSGNVGYRNTGMGKLTVIPKKILPGKGFKFPWNSE</sequence>
<keyword evidence="2" id="KW-1185">Reference proteome</keyword>
<dbReference type="EMBL" id="UZAF01017546">
    <property type="protein sequence ID" value="VDO42683.1"/>
    <property type="molecule type" value="Genomic_DNA"/>
</dbReference>
<dbReference type="AlphaFoldDB" id="A0A3P7WIA8"/>
<gene>
    <name evidence="1" type="ORF">HPLM_LOCUS11363</name>
</gene>
<reference evidence="1 2" key="1">
    <citation type="submission" date="2018-11" db="EMBL/GenBank/DDBJ databases">
        <authorList>
            <consortium name="Pathogen Informatics"/>
        </authorList>
    </citation>
    <scope>NUCLEOTIDE SEQUENCE [LARGE SCALE GENOMIC DNA]</scope>
    <source>
        <strain evidence="1 2">MHpl1</strain>
    </source>
</reference>
<organism evidence="1 2">
    <name type="scientific">Haemonchus placei</name>
    <name type="common">Barber's pole worm</name>
    <dbReference type="NCBI Taxonomy" id="6290"/>
    <lineage>
        <taxon>Eukaryota</taxon>
        <taxon>Metazoa</taxon>
        <taxon>Ecdysozoa</taxon>
        <taxon>Nematoda</taxon>
        <taxon>Chromadorea</taxon>
        <taxon>Rhabditida</taxon>
        <taxon>Rhabditina</taxon>
        <taxon>Rhabditomorpha</taxon>
        <taxon>Strongyloidea</taxon>
        <taxon>Trichostrongylidae</taxon>
        <taxon>Haemonchus</taxon>
    </lineage>
</organism>
<dbReference type="Proteomes" id="UP000268014">
    <property type="component" value="Unassembled WGS sequence"/>
</dbReference>
<accession>A0A3P7WIA8</accession>
<evidence type="ECO:0000313" key="1">
    <source>
        <dbReference type="EMBL" id="VDO42683.1"/>
    </source>
</evidence>